<protein>
    <recommendedName>
        <fullName evidence="1">MmyB-like transcription regulator ligand binding domain-containing protein</fullName>
    </recommendedName>
</protein>
<dbReference type="InterPro" id="IPR041413">
    <property type="entry name" value="MLTR_LBD"/>
</dbReference>
<dbReference type="AlphaFoldDB" id="A0A0J7ZE96"/>
<dbReference type="PANTHER" id="PTHR35010">
    <property type="entry name" value="BLL4672 PROTEIN-RELATED"/>
    <property type="match status" value="1"/>
</dbReference>
<reference evidence="2 3" key="1">
    <citation type="submission" date="2015-06" db="EMBL/GenBank/DDBJ databases">
        <authorList>
            <person name="Ju K.-S."/>
            <person name="Doroghazi J.R."/>
            <person name="Metcalf W.W."/>
        </authorList>
    </citation>
    <scope>NUCLEOTIDE SEQUENCE [LARGE SCALE GENOMIC DNA]</scope>
    <source>
        <strain evidence="2 3">NRRL 3414</strain>
    </source>
</reference>
<organism evidence="2 3">
    <name type="scientific">Streptomyces viridochromogenes</name>
    <dbReference type="NCBI Taxonomy" id="1938"/>
    <lineage>
        <taxon>Bacteria</taxon>
        <taxon>Bacillati</taxon>
        <taxon>Actinomycetota</taxon>
        <taxon>Actinomycetes</taxon>
        <taxon>Kitasatosporales</taxon>
        <taxon>Streptomycetaceae</taxon>
        <taxon>Streptomyces</taxon>
    </lineage>
</organism>
<dbReference type="PATRIC" id="fig|1938.3.peg.8514"/>
<dbReference type="EMBL" id="LFNT01000014">
    <property type="protein sequence ID" value="KMS74174.1"/>
    <property type="molecule type" value="Genomic_DNA"/>
</dbReference>
<feature type="domain" description="MmyB-like transcription regulator ligand binding" evidence="1">
    <location>
        <begin position="78"/>
        <end position="217"/>
    </location>
</feature>
<evidence type="ECO:0000313" key="2">
    <source>
        <dbReference type="EMBL" id="KMS74174.1"/>
    </source>
</evidence>
<dbReference type="Pfam" id="PF17765">
    <property type="entry name" value="MLTR_LBD"/>
    <property type="match status" value="1"/>
</dbReference>
<gene>
    <name evidence="2" type="ORF">ACM01_14710</name>
</gene>
<name>A0A0J7ZE96_STRVR</name>
<accession>A0A0J7ZE96</accession>
<comment type="caution">
    <text evidence="2">The sequence shown here is derived from an EMBL/GenBank/DDBJ whole genome shotgun (WGS) entry which is preliminary data.</text>
</comment>
<evidence type="ECO:0000313" key="3">
    <source>
        <dbReference type="Proteomes" id="UP000037432"/>
    </source>
</evidence>
<dbReference type="Gene3D" id="3.30.450.180">
    <property type="match status" value="1"/>
</dbReference>
<dbReference type="Proteomes" id="UP000037432">
    <property type="component" value="Unassembled WGS sequence"/>
</dbReference>
<proteinExistence type="predicted"/>
<sequence>MDLLAGLPQRTTGRLERGLIASPTDDVLRGIAGVLRYTETDWEALWLAVYGQRPSPSAALHPGRASAVPPLWFRIIETSPMAAYISDLAWDVVTYNTAAEQLWGGMPPNIMLWILGDVRARETVMLDWAGHWAPRAVSQLRNVLREHPRHRRLREIRDTVLTDPEVAALWQQHWDPYLHPDGDLRRMRHAASGQMVTLYSAAAEPLGAPGCRAIMMETREP</sequence>
<evidence type="ECO:0000259" key="1">
    <source>
        <dbReference type="Pfam" id="PF17765"/>
    </source>
</evidence>